<accession>A0ACA9NZ55</accession>
<feature type="non-terminal residue" evidence="1">
    <location>
        <position position="185"/>
    </location>
</feature>
<evidence type="ECO:0000313" key="2">
    <source>
        <dbReference type="Proteomes" id="UP000789860"/>
    </source>
</evidence>
<keyword evidence="2" id="KW-1185">Reference proteome</keyword>
<feature type="non-terminal residue" evidence="1">
    <location>
        <position position="1"/>
    </location>
</feature>
<proteinExistence type="predicted"/>
<protein>
    <submittedName>
        <fullName evidence="1">11463_t:CDS:1</fullName>
    </submittedName>
</protein>
<dbReference type="EMBL" id="CAJVPM010032905">
    <property type="protein sequence ID" value="CAG8683805.1"/>
    <property type="molecule type" value="Genomic_DNA"/>
</dbReference>
<name>A0ACA9NZ55_9GLOM</name>
<comment type="caution">
    <text evidence="1">The sequence shown here is derived from an EMBL/GenBank/DDBJ whole genome shotgun (WGS) entry which is preliminary data.</text>
</comment>
<gene>
    <name evidence="1" type="ORF">SCALOS_LOCUS9830</name>
</gene>
<sequence>PTRVQNSNFVANKSTSQLATKSQINRLAIEKIEKKKAIISSKANSDTRQAFSKSISESHSTSNARGEKRTPREFLVRESPQVRDKIHATHKRLPIREPLQSTSRKRIGHEESSVRGPSNIKKLTNNPPSPSPQQMTKKRTMHFPPEPSRPAKRQQIKNSREDHIDEMNVSSIIQSIFRRNRPVRR</sequence>
<dbReference type="Proteomes" id="UP000789860">
    <property type="component" value="Unassembled WGS sequence"/>
</dbReference>
<organism evidence="1 2">
    <name type="scientific">Scutellospora calospora</name>
    <dbReference type="NCBI Taxonomy" id="85575"/>
    <lineage>
        <taxon>Eukaryota</taxon>
        <taxon>Fungi</taxon>
        <taxon>Fungi incertae sedis</taxon>
        <taxon>Mucoromycota</taxon>
        <taxon>Glomeromycotina</taxon>
        <taxon>Glomeromycetes</taxon>
        <taxon>Diversisporales</taxon>
        <taxon>Gigasporaceae</taxon>
        <taxon>Scutellospora</taxon>
    </lineage>
</organism>
<reference evidence="1" key="1">
    <citation type="submission" date="2021-06" db="EMBL/GenBank/DDBJ databases">
        <authorList>
            <person name="Kallberg Y."/>
            <person name="Tangrot J."/>
            <person name="Rosling A."/>
        </authorList>
    </citation>
    <scope>NUCLEOTIDE SEQUENCE</scope>
    <source>
        <strain evidence="1">AU212A</strain>
    </source>
</reference>
<evidence type="ECO:0000313" key="1">
    <source>
        <dbReference type="EMBL" id="CAG8683805.1"/>
    </source>
</evidence>